<feature type="binding site" evidence="10">
    <location>
        <position position="200"/>
    </location>
    <ligand>
        <name>substrate</name>
    </ligand>
</feature>
<dbReference type="Proteomes" id="UP000754644">
    <property type="component" value="Unassembled WGS sequence"/>
</dbReference>
<dbReference type="SUPFAM" id="SSF56300">
    <property type="entry name" value="Metallo-dependent phosphatases"/>
    <property type="match status" value="1"/>
</dbReference>
<feature type="binding site" evidence="10">
    <location>
        <position position="18"/>
    </location>
    <ligand>
        <name>Mn(2+)</name>
        <dbReference type="ChEBI" id="CHEBI:29035"/>
        <label>1</label>
    </ligand>
</feature>
<comment type="function">
    <text evidence="10">Hydrolyzes the pyrophosphate bond of UDP-2,3-diacylglucosamine to yield 2,3-diacylglucosamine 1-phosphate (lipid X) and UMP by catalyzing the attack of water at the alpha-P atom. Involved in the biosynthesis of lipid A, a phosphorylated glycolipid that anchors the lipopolysaccharide to the outer membrane of the cell.</text>
</comment>
<dbReference type="InterPro" id="IPR029052">
    <property type="entry name" value="Metallo-depent_PP-like"/>
</dbReference>
<organism evidence="12 13">
    <name type="scientific">SAR86 cluster bacterium</name>
    <dbReference type="NCBI Taxonomy" id="2030880"/>
    <lineage>
        <taxon>Bacteria</taxon>
        <taxon>Pseudomonadati</taxon>
        <taxon>Pseudomonadota</taxon>
        <taxon>Gammaproteobacteria</taxon>
        <taxon>SAR86 cluster</taxon>
    </lineage>
</organism>
<feature type="binding site" evidence="10">
    <location>
        <position position="202"/>
    </location>
    <ligand>
        <name>Mn(2+)</name>
        <dbReference type="ChEBI" id="CHEBI:29035"/>
        <label>1</label>
    </ligand>
</feature>
<dbReference type="GO" id="GO:0019897">
    <property type="term" value="C:extrinsic component of plasma membrane"/>
    <property type="evidence" value="ECO:0007669"/>
    <property type="project" value="UniProtKB-UniRule"/>
</dbReference>
<evidence type="ECO:0000256" key="9">
    <source>
        <dbReference type="ARBA" id="ARBA00023211"/>
    </source>
</evidence>
<keyword evidence="8 10" id="KW-0472">Membrane</keyword>
<dbReference type="NCBIfam" id="TIGR01854">
    <property type="entry name" value="lipid_A_lpxH"/>
    <property type="match status" value="1"/>
</dbReference>
<dbReference type="AlphaFoldDB" id="A0A973A8R4"/>
<evidence type="ECO:0000256" key="7">
    <source>
        <dbReference type="ARBA" id="ARBA00023098"/>
    </source>
</evidence>
<comment type="similarity">
    <text evidence="10">Belongs to the LpxH family.</text>
</comment>
<evidence type="ECO:0000256" key="8">
    <source>
        <dbReference type="ARBA" id="ARBA00023136"/>
    </source>
</evidence>
<keyword evidence="6 10" id="KW-0378">Hydrolase</keyword>
<feature type="binding site" evidence="10">
    <location>
        <position position="119"/>
    </location>
    <ligand>
        <name>Mn(2+)</name>
        <dbReference type="ChEBI" id="CHEBI:29035"/>
        <label>2</label>
    </ligand>
</feature>
<comment type="catalytic activity">
    <reaction evidence="10">
        <text>UDP-2-N,3-O-bis[(3R)-3-hydroxytetradecanoyl]-alpha-D-glucosamine + H2O = 2-N,3-O-bis[(3R)-3-hydroxytetradecanoyl]-alpha-D-glucosaminyl 1-phosphate + UMP + 2 H(+)</text>
        <dbReference type="Rhea" id="RHEA:25213"/>
        <dbReference type="ChEBI" id="CHEBI:15377"/>
        <dbReference type="ChEBI" id="CHEBI:15378"/>
        <dbReference type="ChEBI" id="CHEBI:57865"/>
        <dbReference type="ChEBI" id="CHEBI:57957"/>
        <dbReference type="ChEBI" id="CHEBI:78847"/>
        <dbReference type="EC" id="3.6.1.54"/>
    </reaction>
</comment>
<feature type="binding site" evidence="10">
    <location>
        <position position="165"/>
    </location>
    <ligand>
        <name>substrate</name>
    </ligand>
</feature>
<comment type="subcellular location">
    <subcellularLocation>
        <location evidence="10">Cell inner membrane</location>
        <topology evidence="10">Peripheral membrane protein</topology>
        <orientation evidence="10">Cytoplasmic side</orientation>
    </subcellularLocation>
</comment>
<comment type="pathway">
    <text evidence="10">Glycolipid biosynthesis; lipid IV(A) biosynthesis; lipid IV(A) from (3R)-3-hydroxytetradecanoyl-[acyl-carrier-protein] and UDP-N-acetyl-alpha-D-glucosamine: step 4/6.</text>
</comment>
<evidence type="ECO:0000313" key="13">
    <source>
        <dbReference type="Proteomes" id="UP000754644"/>
    </source>
</evidence>
<keyword evidence="9 10" id="KW-0464">Manganese</keyword>
<evidence type="ECO:0000256" key="5">
    <source>
        <dbReference type="ARBA" id="ARBA00022723"/>
    </source>
</evidence>
<dbReference type="GO" id="GO:0005737">
    <property type="term" value="C:cytoplasm"/>
    <property type="evidence" value="ECO:0007669"/>
    <property type="project" value="InterPro"/>
</dbReference>
<evidence type="ECO:0000256" key="10">
    <source>
        <dbReference type="HAMAP-Rule" id="MF_00575"/>
    </source>
</evidence>
<dbReference type="CDD" id="cd07398">
    <property type="entry name" value="MPP_YbbF-LpxH"/>
    <property type="match status" value="1"/>
</dbReference>
<feature type="binding site" evidence="10">
    <location>
        <position position="200"/>
    </location>
    <ligand>
        <name>Mn(2+)</name>
        <dbReference type="ChEBI" id="CHEBI:29035"/>
        <label>2</label>
    </ligand>
</feature>
<keyword evidence="1 10" id="KW-1003">Cell membrane</keyword>
<keyword evidence="2 10" id="KW-0444">Lipid biosynthesis</keyword>
<evidence type="ECO:0000313" key="12">
    <source>
        <dbReference type="EMBL" id="NQV65445.1"/>
    </source>
</evidence>
<keyword evidence="5 10" id="KW-0479">Metal-binding</keyword>
<evidence type="ECO:0000256" key="6">
    <source>
        <dbReference type="ARBA" id="ARBA00022801"/>
    </source>
</evidence>
<dbReference type="InterPro" id="IPR043461">
    <property type="entry name" value="LpxH-like"/>
</dbReference>
<keyword evidence="4 10" id="KW-0441">Lipid A biosynthesis</keyword>
<comment type="caution">
    <text evidence="10">Lacks conserved residue(s) required for the propagation of feature annotation.</text>
</comment>
<gene>
    <name evidence="10" type="primary">lpxH</name>
    <name evidence="12" type="ORF">HQ497_08770</name>
</gene>
<accession>A0A973A8R4</accession>
<dbReference type="EC" id="3.6.1.54" evidence="10"/>
<feature type="domain" description="Calcineurin-like phosphoesterase" evidence="11">
    <location>
        <begin position="10"/>
        <end position="204"/>
    </location>
</feature>
<keyword evidence="3 10" id="KW-0997">Cell inner membrane</keyword>
<evidence type="ECO:0000256" key="2">
    <source>
        <dbReference type="ARBA" id="ARBA00022516"/>
    </source>
</evidence>
<dbReference type="PANTHER" id="PTHR34990:SF1">
    <property type="entry name" value="UDP-2,3-DIACYLGLUCOSAMINE HYDROLASE"/>
    <property type="match status" value="1"/>
</dbReference>
<dbReference type="GO" id="GO:0030145">
    <property type="term" value="F:manganese ion binding"/>
    <property type="evidence" value="ECO:0007669"/>
    <property type="project" value="UniProtKB-UniRule"/>
</dbReference>
<protein>
    <recommendedName>
        <fullName evidence="10">UDP-2,3-diacylglucosamine hydrolase</fullName>
        <ecNumber evidence="10">3.6.1.54</ecNumber>
    </recommendedName>
    <alternativeName>
        <fullName evidence="10">UDP-2,3-diacylglucosamine diphosphatase</fullName>
    </alternativeName>
</protein>
<comment type="cofactor">
    <cofactor evidence="10">
        <name>Mn(2+)</name>
        <dbReference type="ChEBI" id="CHEBI:29035"/>
    </cofactor>
    <text evidence="10">Binds 2 Mn(2+) ions per subunit in a binuclear metal center.</text>
</comment>
<feature type="binding site" evidence="10">
    <location>
        <position position="16"/>
    </location>
    <ligand>
        <name>Mn(2+)</name>
        <dbReference type="ChEBI" id="CHEBI:29035"/>
        <label>1</label>
    </ligand>
</feature>
<dbReference type="EMBL" id="JABMOJ010000325">
    <property type="protein sequence ID" value="NQV65445.1"/>
    <property type="molecule type" value="Genomic_DNA"/>
</dbReference>
<feature type="binding site" evidence="10">
    <location>
        <position position="49"/>
    </location>
    <ligand>
        <name>Mn(2+)</name>
        <dbReference type="ChEBI" id="CHEBI:29035"/>
        <label>1</label>
    </ligand>
</feature>
<dbReference type="Pfam" id="PF00149">
    <property type="entry name" value="Metallophos"/>
    <property type="match status" value="1"/>
</dbReference>
<comment type="caution">
    <text evidence="12">The sequence shown here is derived from an EMBL/GenBank/DDBJ whole genome shotgun (WGS) entry which is preliminary data.</text>
</comment>
<name>A0A973A8R4_9GAMM</name>
<proteinExistence type="inferred from homology"/>
<reference evidence="12" key="1">
    <citation type="submission" date="2020-05" db="EMBL/GenBank/DDBJ databases">
        <title>Sulfur intermediates as new biogeochemical hubs in an aquatic model microbial ecosystem.</title>
        <authorList>
            <person name="Vigneron A."/>
        </authorList>
    </citation>
    <scope>NUCLEOTIDE SEQUENCE</scope>
    <source>
        <strain evidence="12">Bin.250</strain>
    </source>
</reference>
<feature type="binding site" evidence="10">
    <location>
        <position position="127"/>
    </location>
    <ligand>
        <name>substrate</name>
    </ligand>
</feature>
<evidence type="ECO:0000256" key="4">
    <source>
        <dbReference type="ARBA" id="ARBA00022556"/>
    </source>
</evidence>
<dbReference type="GO" id="GO:0009245">
    <property type="term" value="P:lipid A biosynthetic process"/>
    <property type="evidence" value="ECO:0007669"/>
    <property type="project" value="UniProtKB-UniRule"/>
</dbReference>
<evidence type="ECO:0000256" key="1">
    <source>
        <dbReference type="ARBA" id="ARBA00022475"/>
    </source>
</evidence>
<evidence type="ECO:0000259" key="11">
    <source>
        <dbReference type="Pfam" id="PF00149"/>
    </source>
</evidence>
<dbReference type="NCBIfam" id="NF003743">
    <property type="entry name" value="PRK05340.1"/>
    <property type="match status" value="1"/>
</dbReference>
<dbReference type="HAMAP" id="MF_00575">
    <property type="entry name" value="LpxH"/>
    <property type="match status" value="1"/>
</dbReference>
<feature type="binding site" evidence="10">
    <location>
        <position position="169"/>
    </location>
    <ligand>
        <name>substrate</name>
    </ligand>
</feature>
<dbReference type="Gene3D" id="3.60.21.10">
    <property type="match status" value="1"/>
</dbReference>
<keyword evidence="7 10" id="KW-0443">Lipid metabolism</keyword>
<dbReference type="GO" id="GO:0008758">
    <property type="term" value="F:UDP-2,3-diacylglucosamine hydrolase activity"/>
    <property type="evidence" value="ECO:0007669"/>
    <property type="project" value="UniProtKB-UniRule"/>
</dbReference>
<feature type="binding site" evidence="10">
    <location>
        <begin position="84"/>
        <end position="85"/>
    </location>
    <ligand>
        <name>substrate</name>
    </ligand>
</feature>
<dbReference type="InterPro" id="IPR004843">
    <property type="entry name" value="Calcineurin-like_PHP"/>
</dbReference>
<feature type="binding site" evidence="10">
    <location>
        <position position="84"/>
    </location>
    <ligand>
        <name>Mn(2+)</name>
        <dbReference type="ChEBI" id="CHEBI:29035"/>
        <label>2</label>
    </ligand>
</feature>
<feature type="binding site" evidence="10">
    <location>
        <position position="49"/>
    </location>
    <ligand>
        <name>Mn(2+)</name>
        <dbReference type="ChEBI" id="CHEBI:29035"/>
        <label>2</label>
    </ligand>
</feature>
<dbReference type="InterPro" id="IPR010138">
    <property type="entry name" value="UDP-diacylglucosamine_Hdrlase"/>
</dbReference>
<sequence>MPGHTTTALPTLFISDLHLDPSRPDIHRALLSFLSNQAQECGALYILGDFFEVWLGDDHSQPSVDTIILALKALSCPVFIMHGNRDFLLGERFCAQTGATLLNDPTTIDLHGTKTLLMHGDSLCTEDTAYMQVRGQLRSPAFQADFLSKSLADRAAFAAQARQQSQAHTQSTDMGIMDVTASEVARVMAEAGVLRLIHGHTHRPARHSLLVEGESAERIVLGDWDQLGWFIQADATGVRLESFSL</sequence>
<evidence type="ECO:0000256" key="3">
    <source>
        <dbReference type="ARBA" id="ARBA00022519"/>
    </source>
</evidence>
<dbReference type="PANTHER" id="PTHR34990">
    <property type="entry name" value="UDP-2,3-DIACYLGLUCOSAMINE HYDROLASE-RELATED"/>
    <property type="match status" value="1"/>
</dbReference>